<evidence type="ECO:0000313" key="2">
    <source>
        <dbReference type="Proteomes" id="UP000886653"/>
    </source>
</evidence>
<comment type="caution">
    <text evidence="1">The sequence shown here is derived from an EMBL/GenBank/DDBJ whole genome shotgun (WGS) entry which is preliminary data.</text>
</comment>
<keyword evidence="2" id="KW-1185">Reference proteome</keyword>
<dbReference type="AlphaFoldDB" id="A0A9P6NHW6"/>
<accession>A0A9P6NHW6</accession>
<sequence length="186" mass="20453">MLILELDLQFFDKVNTFQDLENANDSRLPIDAEVSAKKAELMLAHGPTPEPAASSSSPCELAESGQSDLDWSWLAPLKPSGPGPTAPVVAEAKEQELQFFPMSDRVRPDHVFSVRISKDNPGGTILAQSGPIRSLNAPHQFTLSVANQRESDRRRFGILGQQPLIFWSCLTAREAKIVGLVMRAFQ</sequence>
<name>A0A9P6NHW6_9BASI</name>
<evidence type="ECO:0000313" key="1">
    <source>
        <dbReference type="EMBL" id="KAG0147281.1"/>
    </source>
</evidence>
<proteinExistence type="predicted"/>
<reference evidence="1" key="1">
    <citation type="submission" date="2013-11" db="EMBL/GenBank/DDBJ databases">
        <title>Genome sequence of the fusiform rust pathogen reveals effectors for host alternation and coevolution with pine.</title>
        <authorList>
            <consortium name="DOE Joint Genome Institute"/>
            <person name="Smith K."/>
            <person name="Pendleton A."/>
            <person name="Kubisiak T."/>
            <person name="Anderson C."/>
            <person name="Salamov A."/>
            <person name="Aerts A."/>
            <person name="Riley R."/>
            <person name="Clum A."/>
            <person name="Lindquist E."/>
            <person name="Ence D."/>
            <person name="Campbell M."/>
            <person name="Kronenberg Z."/>
            <person name="Feau N."/>
            <person name="Dhillon B."/>
            <person name="Hamelin R."/>
            <person name="Burleigh J."/>
            <person name="Smith J."/>
            <person name="Yandell M."/>
            <person name="Nelson C."/>
            <person name="Grigoriev I."/>
            <person name="Davis J."/>
        </authorList>
    </citation>
    <scope>NUCLEOTIDE SEQUENCE</scope>
    <source>
        <strain evidence="1">G11</strain>
    </source>
</reference>
<dbReference type="EMBL" id="MU167250">
    <property type="protein sequence ID" value="KAG0147281.1"/>
    <property type="molecule type" value="Genomic_DNA"/>
</dbReference>
<protein>
    <submittedName>
        <fullName evidence="1">Uncharacterized protein</fullName>
    </submittedName>
</protein>
<organism evidence="1 2">
    <name type="scientific">Cronartium quercuum f. sp. fusiforme G11</name>
    <dbReference type="NCBI Taxonomy" id="708437"/>
    <lineage>
        <taxon>Eukaryota</taxon>
        <taxon>Fungi</taxon>
        <taxon>Dikarya</taxon>
        <taxon>Basidiomycota</taxon>
        <taxon>Pucciniomycotina</taxon>
        <taxon>Pucciniomycetes</taxon>
        <taxon>Pucciniales</taxon>
        <taxon>Coleosporiaceae</taxon>
        <taxon>Cronartium</taxon>
    </lineage>
</organism>
<gene>
    <name evidence="1" type="ORF">CROQUDRAFT_91721</name>
</gene>
<dbReference type="Proteomes" id="UP000886653">
    <property type="component" value="Unassembled WGS sequence"/>
</dbReference>